<comment type="caution">
    <text evidence="2">The sequence shown here is derived from an EMBL/GenBank/DDBJ whole genome shotgun (WGS) entry which is preliminary data.</text>
</comment>
<accession>A0AA38GU91</accession>
<dbReference type="AlphaFoldDB" id="A0AA38GU91"/>
<dbReference type="Gene3D" id="3.30.559.10">
    <property type="entry name" value="Chloramphenicol acetyltransferase-like domain"/>
    <property type="match status" value="2"/>
</dbReference>
<reference evidence="2 3" key="1">
    <citation type="journal article" date="2021" name="Nat. Plants">
        <title>The Taxus genome provides insights into paclitaxel biosynthesis.</title>
        <authorList>
            <person name="Xiong X."/>
            <person name="Gou J."/>
            <person name="Liao Q."/>
            <person name="Li Y."/>
            <person name="Zhou Q."/>
            <person name="Bi G."/>
            <person name="Li C."/>
            <person name="Du R."/>
            <person name="Wang X."/>
            <person name="Sun T."/>
            <person name="Guo L."/>
            <person name="Liang H."/>
            <person name="Lu P."/>
            <person name="Wu Y."/>
            <person name="Zhang Z."/>
            <person name="Ro D.K."/>
            <person name="Shang Y."/>
            <person name="Huang S."/>
            <person name="Yan J."/>
        </authorList>
    </citation>
    <scope>NUCLEOTIDE SEQUENCE [LARGE SCALE GENOMIC DNA]</scope>
    <source>
        <strain evidence="2">Ta-2019</strain>
    </source>
</reference>
<dbReference type="OMA" id="PQINYPH"/>
<name>A0AA38GU91_TAXCH</name>
<sequence length="441" mass="49011">MPESEMKVEKTFELVNPSKPTPTGTLYLCNIDLTVVFPVETVYFFKKSCIEHSADDVVGKMRESLSDVLVAYHFMAGRLQQNGEDGRVELNYNRAGVLFAGASSQLTLAQLGDVSLPNPSFRNLVIRIDEFKELNEAPVMTMQVTRFTCGGFSIGLVTSHCMMDGKSASEFLANLASMTRGQGLLRQPNFLRNSLTSRSPPQINYPHHEYIKLKNLSAQTAFTTSDAQTHFLATLAQNQSIRVFTFSSQMVQDLKKKAMQEKILSNCSTFEVMMAHIWQARTKAVFTDPKLKSTVLFAVDIRSNMVPPLPTEFVGNGIATAIASASVQDLNENGLSFCVAEIQNAVARMTDDYVRSAIDWLEVNKGIPAAINGNFFLSAWWKLPFYELDFGWGRPVYAGPIVSGMAEFVLLLSNGSKGAVNVWLILEPHQMEKFEGHIMDI</sequence>
<dbReference type="Pfam" id="PF02458">
    <property type="entry name" value="Transferase"/>
    <property type="match status" value="1"/>
</dbReference>
<dbReference type="PANTHER" id="PTHR31642">
    <property type="entry name" value="TRICHOTHECENE 3-O-ACETYLTRANSFERASE"/>
    <property type="match status" value="1"/>
</dbReference>
<evidence type="ECO:0000313" key="3">
    <source>
        <dbReference type="Proteomes" id="UP000824469"/>
    </source>
</evidence>
<dbReference type="GO" id="GO:0016747">
    <property type="term" value="F:acyltransferase activity, transferring groups other than amino-acyl groups"/>
    <property type="evidence" value="ECO:0007669"/>
    <property type="project" value="TreeGrafter"/>
</dbReference>
<organism evidence="2 3">
    <name type="scientific">Taxus chinensis</name>
    <name type="common">Chinese yew</name>
    <name type="synonym">Taxus wallichiana var. chinensis</name>
    <dbReference type="NCBI Taxonomy" id="29808"/>
    <lineage>
        <taxon>Eukaryota</taxon>
        <taxon>Viridiplantae</taxon>
        <taxon>Streptophyta</taxon>
        <taxon>Embryophyta</taxon>
        <taxon>Tracheophyta</taxon>
        <taxon>Spermatophyta</taxon>
        <taxon>Pinopsida</taxon>
        <taxon>Pinidae</taxon>
        <taxon>Conifers II</taxon>
        <taxon>Cupressales</taxon>
        <taxon>Taxaceae</taxon>
        <taxon>Taxus</taxon>
    </lineage>
</organism>
<keyword evidence="3" id="KW-1185">Reference proteome</keyword>
<evidence type="ECO:0000256" key="1">
    <source>
        <dbReference type="ARBA" id="ARBA00009861"/>
    </source>
</evidence>
<dbReference type="InterPro" id="IPR023213">
    <property type="entry name" value="CAT-like_dom_sf"/>
</dbReference>
<dbReference type="EMBL" id="JAHRHJ020000001">
    <property type="protein sequence ID" value="KAH9328451.1"/>
    <property type="molecule type" value="Genomic_DNA"/>
</dbReference>
<dbReference type="InterPro" id="IPR050317">
    <property type="entry name" value="Plant_Fungal_Acyltransferase"/>
</dbReference>
<comment type="similarity">
    <text evidence="1">Belongs to the plant acyltransferase family.</text>
</comment>
<dbReference type="PANTHER" id="PTHR31642:SF231">
    <property type="entry name" value="BAHD FAMILY ACYLTRANSFERASE, CLADE V"/>
    <property type="match status" value="1"/>
</dbReference>
<proteinExistence type="inferred from homology"/>
<dbReference type="Proteomes" id="UP000824469">
    <property type="component" value="Unassembled WGS sequence"/>
</dbReference>
<protein>
    <submittedName>
        <fullName evidence="2">Uncharacterized protein</fullName>
    </submittedName>
</protein>
<evidence type="ECO:0000313" key="2">
    <source>
        <dbReference type="EMBL" id="KAH9328451.1"/>
    </source>
</evidence>
<gene>
    <name evidence="2" type="ORF">KI387_000559</name>
</gene>